<dbReference type="GO" id="GO:0005886">
    <property type="term" value="C:plasma membrane"/>
    <property type="evidence" value="ECO:0007669"/>
    <property type="project" value="TreeGrafter"/>
</dbReference>
<evidence type="ECO:0000256" key="3">
    <source>
        <dbReference type="ARBA" id="ARBA00022630"/>
    </source>
</evidence>
<sequence>MTFGGLGQNLFNPAIAARVFLLISFPVAMTSFSTVPSGLVSADAYSGATLLASVKEGLAQGLTLPEIYQNSGFTYLQT</sequence>
<dbReference type="Pfam" id="PF03116">
    <property type="entry name" value="NQR2_RnfD_RnfE"/>
    <property type="match status" value="1"/>
</dbReference>
<evidence type="ECO:0000256" key="4">
    <source>
        <dbReference type="ARBA" id="ARBA00022643"/>
    </source>
</evidence>
<evidence type="ECO:0000313" key="9">
    <source>
        <dbReference type="EMBL" id="EJW95347.1"/>
    </source>
</evidence>
<evidence type="ECO:0000256" key="8">
    <source>
        <dbReference type="ARBA" id="ARBA00023136"/>
    </source>
</evidence>
<dbReference type="PANTHER" id="PTHR30578">
    <property type="entry name" value="ELECTRON TRANSPORT COMPLEX PROTEIN RNFD"/>
    <property type="match status" value="1"/>
</dbReference>
<accession>J9G0L2</accession>
<evidence type="ECO:0000256" key="7">
    <source>
        <dbReference type="ARBA" id="ARBA00022989"/>
    </source>
</evidence>
<protein>
    <submittedName>
        <fullName evidence="9">NADH-quinone reductase NQR2/RnfD</fullName>
    </submittedName>
</protein>
<evidence type="ECO:0000256" key="5">
    <source>
        <dbReference type="ARBA" id="ARBA00022692"/>
    </source>
</evidence>
<keyword evidence="8" id="KW-0472">Membrane</keyword>
<dbReference type="PANTHER" id="PTHR30578:SF0">
    <property type="entry name" value="ION-TRANSLOCATING OXIDOREDUCTASE COMPLEX SUBUNIT D"/>
    <property type="match status" value="1"/>
</dbReference>
<keyword evidence="5" id="KW-0812">Transmembrane</keyword>
<organism evidence="9">
    <name type="scientific">gut metagenome</name>
    <dbReference type="NCBI Taxonomy" id="749906"/>
    <lineage>
        <taxon>unclassified sequences</taxon>
        <taxon>metagenomes</taxon>
        <taxon>organismal metagenomes</taxon>
    </lineage>
</organism>
<reference evidence="9" key="1">
    <citation type="journal article" date="2012" name="PLoS ONE">
        <title>Gene sets for utilization of primary and secondary nutrition supplies in the distal gut of endangered iberian lynx.</title>
        <authorList>
            <person name="Alcaide M."/>
            <person name="Messina E."/>
            <person name="Richter M."/>
            <person name="Bargiela R."/>
            <person name="Peplies J."/>
            <person name="Huws S.A."/>
            <person name="Newbold C.J."/>
            <person name="Golyshin P.N."/>
            <person name="Simon M.A."/>
            <person name="Lopez G."/>
            <person name="Yakimov M.M."/>
            <person name="Ferrer M."/>
        </authorList>
    </citation>
    <scope>NUCLEOTIDE SEQUENCE</scope>
</reference>
<evidence type="ECO:0000256" key="6">
    <source>
        <dbReference type="ARBA" id="ARBA00022967"/>
    </source>
</evidence>
<name>J9G0L2_9ZZZZ</name>
<proteinExistence type="predicted"/>
<feature type="non-terminal residue" evidence="9">
    <location>
        <position position="78"/>
    </location>
</feature>
<evidence type="ECO:0000256" key="2">
    <source>
        <dbReference type="ARBA" id="ARBA00022553"/>
    </source>
</evidence>
<dbReference type="GO" id="GO:0055085">
    <property type="term" value="P:transmembrane transport"/>
    <property type="evidence" value="ECO:0007669"/>
    <property type="project" value="InterPro"/>
</dbReference>
<dbReference type="EMBL" id="AMCI01005855">
    <property type="protein sequence ID" value="EJW95347.1"/>
    <property type="molecule type" value="Genomic_DNA"/>
</dbReference>
<keyword evidence="6" id="KW-1278">Translocase</keyword>
<evidence type="ECO:0000256" key="1">
    <source>
        <dbReference type="ARBA" id="ARBA00022448"/>
    </source>
</evidence>
<dbReference type="AlphaFoldDB" id="J9G0L2"/>
<comment type="caution">
    <text evidence="9">The sequence shown here is derived from an EMBL/GenBank/DDBJ whole genome shotgun (WGS) entry which is preliminary data.</text>
</comment>
<dbReference type="InterPro" id="IPR004338">
    <property type="entry name" value="NqrB/RnfD"/>
</dbReference>
<keyword evidence="4" id="KW-0288">FMN</keyword>
<gene>
    <name evidence="9" type="ORF">EVA_16546</name>
</gene>
<keyword evidence="3" id="KW-0285">Flavoprotein</keyword>
<keyword evidence="7" id="KW-1133">Transmembrane helix</keyword>
<keyword evidence="2" id="KW-0597">Phosphoprotein</keyword>
<keyword evidence="1" id="KW-0813">Transport</keyword>